<keyword evidence="1" id="KW-0812">Transmembrane</keyword>
<feature type="transmembrane region" description="Helical" evidence="1">
    <location>
        <begin position="21"/>
        <end position="39"/>
    </location>
</feature>
<sequence length="53" mass="6100">MWISCGVMIHPWNIPFLPWKLFVFYFGIYSMTNVSPVLINGNLHSGLLSLECL</sequence>
<dbReference type="Proteomes" id="UP000326950">
    <property type="component" value="Unassembled WGS sequence"/>
</dbReference>
<name>A0A5N6V135_ASPTM</name>
<keyword evidence="1" id="KW-0472">Membrane</keyword>
<organism evidence="2 3">
    <name type="scientific">Aspergillus tamarii</name>
    <dbReference type="NCBI Taxonomy" id="41984"/>
    <lineage>
        <taxon>Eukaryota</taxon>
        <taxon>Fungi</taxon>
        <taxon>Dikarya</taxon>
        <taxon>Ascomycota</taxon>
        <taxon>Pezizomycotina</taxon>
        <taxon>Eurotiomycetes</taxon>
        <taxon>Eurotiomycetidae</taxon>
        <taxon>Eurotiales</taxon>
        <taxon>Aspergillaceae</taxon>
        <taxon>Aspergillus</taxon>
        <taxon>Aspergillus subgen. Circumdati</taxon>
    </lineage>
</organism>
<gene>
    <name evidence="2" type="ORF">BDV40DRAFT_260005</name>
</gene>
<evidence type="ECO:0000313" key="2">
    <source>
        <dbReference type="EMBL" id="KAE8164652.1"/>
    </source>
</evidence>
<evidence type="ECO:0000256" key="1">
    <source>
        <dbReference type="SAM" id="Phobius"/>
    </source>
</evidence>
<dbReference type="AlphaFoldDB" id="A0A5N6V135"/>
<keyword evidence="3" id="KW-1185">Reference proteome</keyword>
<reference evidence="2 3" key="1">
    <citation type="submission" date="2019-04" db="EMBL/GenBank/DDBJ databases">
        <title>Friends and foes A comparative genomics study of 23 Aspergillus species from section Flavi.</title>
        <authorList>
            <consortium name="DOE Joint Genome Institute"/>
            <person name="Kjaerbolling I."/>
            <person name="Vesth T."/>
            <person name="Frisvad J.C."/>
            <person name="Nybo J.L."/>
            <person name="Theobald S."/>
            <person name="Kildgaard S."/>
            <person name="Isbrandt T."/>
            <person name="Kuo A."/>
            <person name="Sato A."/>
            <person name="Lyhne E.K."/>
            <person name="Kogle M.E."/>
            <person name="Wiebenga A."/>
            <person name="Kun R.S."/>
            <person name="Lubbers R.J."/>
            <person name="Makela M.R."/>
            <person name="Barry K."/>
            <person name="Chovatia M."/>
            <person name="Clum A."/>
            <person name="Daum C."/>
            <person name="Haridas S."/>
            <person name="He G."/>
            <person name="LaButti K."/>
            <person name="Lipzen A."/>
            <person name="Mondo S."/>
            <person name="Riley R."/>
            <person name="Salamov A."/>
            <person name="Simmons B.A."/>
            <person name="Magnuson J.K."/>
            <person name="Henrissat B."/>
            <person name="Mortensen U.H."/>
            <person name="Larsen T.O."/>
            <person name="Devries R.P."/>
            <person name="Grigoriev I.V."/>
            <person name="Machida M."/>
            <person name="Baker S.E."/>
            <person name="Andersen M.R."/>
        </authorList>
    </citation>
    <scope>NUCLEOTIDE SEQUENCE [LARGE SCALE GENOMIC DNA]</scope>
    <source>
        <strain evidence="2 3">CBS 117626</strain>
    </source>
</reference>
<protein>
    <submittedName>
        <fullName evidence="2">Uncharacterized protein</fullName>
    </submittedName>
</protein>
<evidence type="ECO:0000313" key="3">
    <source>
        <dbReference type="Proteomes" id="UP000326950"/>
    </source>
</evidence>
<accession>A0A5N6V135</accession>
<keyword evidence="1" id="KW-1133">Transmembrane helix</keyword>
<dbReference type="EMBL" id="ML738606">
    <property type="protein sequence ID" value="KAE8164652.1"/>
    <property type="molecule type" value="Genomic_DNA"/>
</dbReference>
<proteinExistence type="predicted"/>